<sequence length="149" mass="17226">MQHLCGTCAGRLQLDTFDLAHQQDVRQRPKQRQNGDVGDCRRERVTRREEANHDRRGNRRQVTDQVERAAGQSQQPRRSKGRYQRPGDRGQAIAEKRQCQERDHQRGRIHVVGADDRSRDQQAGDDRRFTGKTHRVAATDQPVGEEPRA</sequence>
<name>A0A699V8N4_TANCI</name>
<feature type="compositionally biased region" description="Basic and acidic residues" evidence="1">
    <location>
        <begin position="38"/>
        <end position="67"/>
    </location>
</feature>
<protein>
    <submittedName>
        <fullName evidence="2">Uncharacterized protein</fullName>
    </submittedName>
</protein>
<gene>
    <name evidence="2" type="ORF">Tci_903711</name>
</gene>
<evidence type="ECO:0000256" key="1">
    <source>
        <dbReference type="SAM" id="MobiDB-lite"/>
    </source>
</evidence>
<dbReference type="EMBL" id="BKCJ011417112">
    <property type="protein sequence ID" value="GFD31742.1"/>
    <property type="molecule type" value="Genomic_DNA"/>
</dbReference>
<accession>A0A699V8N4</accession>
<evidence type="ECO:0000313" key="2">
    <source>
        <dbReference type="EMBL" id="GFD31742.1"/>
    </source>
</evidence>
<feature type="region of interest" description="Disordered" evidence="1">
    <location>
        <begin position="23"/>
        <end position="149"/>
    </location>
</feature>
<dbReference type="AlphaFoldDB" id="A0A699V8N4"/>
<reference evidence="2" key="1">
    <citation type="journal article" date="2019" name="Sci. Rep.">
        <title>Draft genome of Tanacetum cinerariifolium, the natural source of mosquito coil.</title>
        <authorList>
            <person name="Yamashiro T."/>
            <person name="Shiraishi A."/>
            <person name="Satake H."/>
            <person name="Nakayama K."/>
        </authorList>
    </citation>
    <scope>NUCLEOTIDE SEQUENCE</scope>
</reference>
<comment type="caution">
    <text evidence="2">The sequence shown here is derived from an EMBL/GenBank/DDBJ whole genome shotgun (WGS) entry which is preliminary data.</text>
</comment>
<proteinExistence type="predicted"/>
<feature type="non-terminal residue" evidence="2">
    <location>
        <position position="149"/>
    </location>
</feature>
<organism evidence="2">
    <name type="scientific">Tanacetum cinerariifolium</name>
    <name type="common">Dalmatian daisy</name>
    <name type="synonym">Chrysanthemum cinerariifolium</name>
    <dbReference type="NCBI Taxonomy" id="118510"/>
    <lineage>
        <taxon>Eukaryota</taxon>
        <taxon>Viridiplantae</taxon>
        <taxon>Streptophyta</taxon>
        <taxon>Embryophyta</taxon>
        <taxon>Tracheophyta</taxon>
        <taxon>Spermatophyta</taxon>
        <taxon>Magnoliopsida</taxon>
        <taxon>eudicotyledons</taxon>
        <taxon>Gunneridae</taxon>
        <taxon>Pentapetalae</taxon>
        <taxon>asterids</taxon>
        <taxon>campanulids</taxon>
        <taxon>Asterales</taxon>
        <taxon>Asteraceae</taxon>
        <taxon>Asteroideae</taxon>
        <taxon>Anthemideae</taxon>
        <taxon>Anthemidinae</taxon>
        <taxon>Tanacetum</taxon>
    </lineage>
</organism>
<feature type="compositionally biased region" description="Basic and acidic residues" evidence="1">
    <location>
        <begin position="94"/>
        <end position="106"/>
    </location>
</feature>
<feature type="compositionally biased region" description="Basic and acidic residues" evidence="1">
    <location>
        <begin position="113"/>
        <end position="129"/>
    </location>
</feature>